<keyword evidence="7" id="KW-1278">Translocase</keyword>
<keyword evidence="8" id="KW-0472">Membrane</keyword>
<dbReference type="OrthoDB" id="5113844at2"/>
<dbReference type="InterPro" id="IPR027417">
    <property type="entry name" value="P-loop_NTPase"/>
</dbReference>
<organism evidence="10 11">
    <name type="scientific">Subtercola boreus</name>
    <dbReference type="NCBI Taxonomy" id="120213"/>
    <lineage>
        <taxon>Bacteria</taxon>
        <taxon>Bacillati</taxon>
        <taxon>Actinomycetota</taxon>
        <taxon>Actinomycetes</taxon>
        <taxon>Micrococcales</taxon>
        <taxon>Microbacteriaceae</taxon>
        <taxon>Subtercola</taxon>
    </lineage>
</organism>
<dbReference type="InterPro" id="IPR003439">
    <property type="entry name" value="ABC_transporter-like_ATP-bd"/>
</dbReference>
<dbReference type="PANTHER" id="PTHR43790">
    <property type="entry name" value="CARBOHYDRATE TRANSPORT ATP-BINDING PROTEIN MG119-RELATED"/>
    <property type="match status" value="1"/>
</dbReference>
<evidence type="ECO:0000256" key="7">
    <source>
        <dbReference type="ARBA" id="ARBA00022967"/>
    </source>
</evidence>
<keyword evidence="1" id="KW-0813">Transport</keyword>
<dbReference type="PANTHER" id="PTHR43790:SF1">
    <property type="entry name" value="XYLOSE IMPORT ATP-BINDING PROTEIN XYLG"/>
    <property type="match status" value="1"/>
</dbReference>
<evidence type="ECO:0000256" key="8">
    <source>
        <dbReference type="ARBA" id="ARBA00023136"/>
    </source>
</evidence>
<dbReference type="GO" id="GO:0005524">
    <property type="term" value="F:ATP binding"/>
    <property type="evidence" value="ECO:0007669"/>
    <property type="project" value="UniProtKB-KW"/>
</dbReference>
<evidence type="ECO:0000313" key="11">
    <source>
        <dbReference type="Proteomes" id="UP000256709"/>
    </source>
</evidence>
<gene>
    <name evidence="10" type="ORF">B7R21_01285</name>
</gene>
<dbReference type="GO" id="GO:0016887">
    <property type="term" value="F:ATP hydrolysis activity"/>
    <property type="evidence" value="ECO:0007669"/>
    <property type="project" value="InterPro"/>
</dbReference>
<evidence type="ECO:0000313" key="10">
    <source>
        <dbReference type="EMBL" id="RFA16778.1"/>
    </source>
</evidence>
<dbReference type="SUPFAM" id="SSF52540">
    <property type="entry name" value="P-loop containing nucleoside triphosphate hydrolases"/>
    <property type="match status" value="2"/>
</dbReference>
<proteinExistence type="predicted"/>
<evidence type="ECO:0000259" key="9">
    <source>
        <dbReference type="PROSITE" id="PS50893"/>
    </source>
</evidence>
<keyword evidence="5" id="KW-0547">Nucleotide-binding</keyword>
<dbReference type="Gene3D" id="3.40.50.300">
    <property type="entry name" value="P-loop containing nucleotide triphosphate hydrolases"/>
    <property type="match status" value="2"/>
</dbReference>
<sequence length="545" mass="55803">MPVHGPSLLLSSVSARSAAGTGIRSVSFQVPGGSVHGILGENLSGASEVLAVIGGFLPVADGTLTIGGIPRRFGGSAEAQAAGVRVIRGEPSVVPHSSVAENIHLGHETSAGGFVRFGRMNANTADLLTRFGLGRAVDPAGRAGDLGRAERWIVEFCRCLVAERSVVLLDEPFTGLDARGLALVAGGIRRLSAEGVTVAVATHRLDLLRQVASGVTVLSRGAAVETVALTANTPSTEQLVRHMTANIQVTPRAQHEELEPGPVAFEIASWTAQHPVDTDRSVVRDVSLTARRGEIVGLAGLEGSGISELALSLFGRTFSSRVSGTMLVDGRPLVAATPEESVAGGVGLSTAADLKYDLNLIGGIPSRISAGMLARLARLGLVDRDRDYRTTDAPAFGLGGISALVGRRGGAGSDAGSAGAGAARGAAAARTTGPGDQADGAGWPAGARRHFDALRTWLDLPLGQRPVVVVLDHPTAALDAARVAVVRDLIVELSAGGTAVLLASDDLDELLVLTSRVYTLAGGRVTAELLTRDATPAGLLAKMMG</sequence>
<dbReference type="EMBL" id="NBXA01000002">
    <property type="protein sequence ID" value="RFA16778.1"/>
    <property type="molecule type" value="Genomic_DNA"/>
</dbReference>
<comment type="caution">
    <text evidence="10">The sequence shown here is derived from an EMBL/GenBank/DDBJ whole genome shotgun (WGS) entry which is preliminary data.</text>
</comment>
<accession>A0A3E0W5M2</accession>
<dbReference type="RefSeq" id="WP_116281444.1">
    <property type="nucleotide sequence ID" value="NZ_NBXA01000002.1"/>
</dbReference>
<dbReference type="AlphaFoldDB" id="A0A3E0W5M2"/>
<evidence type="ECO:0000256" key="1">
    <source>
        <dbReference type="ARBA" id="ARBA00022448"/>
    </source>
</evidence>
<evidence type="ECO:0000256" key="6">
    <source>
        <dbReference type="ARBA" id="ARBA00022840"/>
    </source>
</evidence>
<keyword evidence="2" id="KW-1003">Cell membrane</keyword>
<name>A0A3E0W5M2_9MICO</name>
<reference evidence="10 11" key="1">
    <citation type="submission" date="2017-04" db="EMBL/GenBank/DDBJ databases">
        <title>Comparative genome analysis of Subtercola boreus.</title>
        <authorList>
            <person name="Cho Y.-J."/>
            <person name="Cho A."/>
            <person name="Kim O.-S."/>
            <person name="Lee J.-I."/>
        </authorList>
    </citation>
    <scope>NUCLEOTIDE SEQUENCE [LARGE SCALE GENOMIC DNA]</scope>
    <source>
        <strain evidence="10 11">P27444</strain>
    </source>
</reference>
<evidence type="ECO:0000256" key="4">
    <source>
        <dbReference type="ARBA" id="ARBA00022737"/>
    </source>
</evidence>
<evidence type="ECO:0000256" key="2">
    <source>
        <dbReference type="ARBA" id="ARBA00022475"/>
    </source>
</evidence>
<evidence type="ECO:0000256" key="5">
    <source>
        <dbReference type="ARBA" id="ARBA00022741"/>
    </source>
</evidence>
<dbReference type="PROSITE" id="PS50893">
    <property type="entry name" value="ABC_TRANSPORTER_2"/>
    <property type="match status" value="1"/>
</dbReference>
<dbReference type="Pfam" id="PF00005">
    <property type="entry name" value="ABC_tran"/>
    <property type="match status" value="1"/>
</dbReference>
<evidence type="ECO:0000256" key="3">
    <source>
        <dbReference type="ARBA" id="ARBA00022597"/>
    </source>
</evidence>
<protein>
    <recommendedName>
        <fullName evidence="9">ABC transporter domain-containing protein</fullName>
    </recommendedName>
</protein>
<feature type="domain" description="ABC transporter" evidence="9">
    <location>
        <begin position="8"/>
        <end position="245"/>
    </location>
</feature>
<keyword evidence="3" id="KW-0762">Sugar transport</keyword>
<keyword evidence="6" id="KW-0067">ATP-binding</keyword>
<keyword evidence="4" id="KW-0677">Repeat</keyword>
<dbReference type="InterPro" id="IPR050107">
    <property type="entry name" value="ABC_carbohydrate_import_ATPase"/>
</dbReference>
<dbReference type="Proteomes" id="UP000256709">
    <property type="component" value="Unassembled WGS sequence"/>
</dbReference>